<gene>
    <name evidence="2" type="ORF">GCM10007368_22830</name>
</gene>
<protein>
    <submittedName>
        <fullName evidence="2">Uncharacterized protein</fullName>
    </submittedName>
</protein>
<organism evidence="2 3">
    <name type="scientific">Isoptericola cucumis</name>
    <dbReference type="NCBI Taxonomy" id="1776856"/>
    <lineage>
        <taxon>Bacteria</taxon>
        <taxon>Bacillati</taxon>
        <taxon>Actinomycetota</taxon>
        <taxon>Actinomycetes</taxon>
        <taxon>Micrococcales</taxon>
        <taxon>Promicromonosporaceae</taxon>
        <taxon>Isoptericola</taxon>
    </lineage>
</organism>
<accession>A0ABQ2B5V5</accession>
<sequence>MRRERRDAEEPHLASARVGTTVGAGLFGQDGGRCRGAGLHGVCNRDGTPGIPGGRPAGRGPAWCRSAAGQLASAQENRRR</sequence>
<proteinExistence type="predicted"/>
<evidence type="ECO:0000256" key="1">
    <source>
        <dbReference type="SAM" id="MobiDB-lite"/>
    </source>
</evidence>
<comment type="caution">
    <text evidence="2">The sequence shown here is derived from an EMBL/GenBank/DDBJ whole genome shotgun (WGS) entry which is preliminary data.</text>
</comment>
<dbReference type="Proteomes" id="UP000632535">
    <property type="component" value="Unassembled WGS sequence"/>
</dbReference>
<feature type="region of interest" description="Disordered" evidence="1">
    <location>
        <begin position="46"/>
        <end position="80"/>
    </location>
</feature>
<evidence type="ECO:0000313" key="3">
    <source>
        <dbReference type="Proteomes" id="UP000632535"/>
    </source>
</evidence>
<keyword evidence="3" id="KW-1185">Reference proteome</keyword>
<reference evidence="3" key="1">
    <citation type="journal article" date="2019" name="Int. J. Syst. Evol. Microbiol.">
        <title>The Global Catalogue of Microorganisms (GCM) 10K type strain sequencing project: providing services to taxonomists for standard genome sequencing and annotation.</title>
        <authorList>
            <consortium name="The Broad Institute Genomics Platform"/>
            <consortium name="The Broad Institute Genome Sequencing Center for Infectious Disease"/>
            <person name="Wu L."/>
            <person name="Ma J."/>
        </authorList>
    </citation>
    <scope>NUCLEOTIDE SEQUENCE [LARGE SCALE GENOMIC DNA]</scope>
    <source>
        <strain evidence="3">CCM 8653</strain>
    </source>
</reference>
<dbReference type="EMBL" id="BMDG01000007">
    <property type="protein sequence ID" value="GGI08770.1"/>
    <property type="molecule type" value="Genomic_DNA"/>
</dbReference>
<evidence type="ECO:0000313" key="2">
    <source>
        <dbReference type="EMBL" id="GGI08770.1"/>
    </source>
</evidence>
<name>A0ABQ2B5V5_9MICO</name>